<comment type="caution">
    <text evidence="4">The sequence shown here is derived from an EMBL/GenBank/DDBJ whole genome shotgun (WGS) entry which is preliminary data.</text>
</comment>
<dbReference type="EMBL" id="DAASUP010000032">
    <property type="protein sequence ID" value="HAE7092503.1"/>
    <property type="molecule type" value="Genomic_DNA"/>
</dbReference>
<evidence type="ECO:0000313" key="19">
    <source>
        <dbReference type="EMBL" id="HAF5209607.1"/>
    </source>
</evidence>
<dbReference type="EMBL" id="DAAVFG010000010">
    <property type="protein sequence ID" value="HAF4470465.1"/>
    <property type="molecule type" value="Genomic_DNA"/>
</dbReference>
<accession>A0A735YEI0</accession>
<dbReference type="EMBL" id="DAAUPL010000009">
    <property type="protein sequence ID" value="HAF2125544.1"/>
    <property type="molecule type" value="Genomic_DNA"/>
</dbReference>
<name>A0A735YEI0_SALER</name>
<evidence type="ECO:0000313" key="25">
    <source>
        <dbReference type="EMBL" id="HAF5904130.1"/>
    </source>
</evidence>
<dbReference type="EMBL" id="DAAUTU010000011">
    <property type="protein sequence ID" value="HAF3124176.1"/>
    <property type="molecule type" value="Genomic_DNA"/>
</dbReference>
<evidence type="ECO:0000313" key="23">
    <source>
        <dbReference type="EMBL" id="HAF5585030.1"/>
    </source>
</evidence>
<dbReference type="EMBL" id="DAAVHM010000009">
    <property type="protein sequence ID" value="HAF4816335.1"/>
    <property type="molecule type" value="Genomic_DNA"/>
</dbReference>
<evidence type="ECO:0000313" key="15">
    <source>
        <dbReference type="EMBL" id="HAF4459112.1"/>
    </source>
</evidence>
<gene>
    <name evidence="19" type="ORF">G8A08_004026</name>
    <name evidence="13" type="ORF">G8A87_003892</name>
    <name evidence="26" type="ORF">G8A95_004167</name>
    <name evidence="8" type="ORF">G8B61_003852</name>
    <name evidence="21" type="ORF">G8C74_004606</name>
    <name evidence="18" type="ORF">G8L76_004174</name>
    <name evidence="25" type="ORF">G8L81_000935</name>
    <name evidence="17" type="ORF">G8M20_004233</name>
    <name evidence="16" type="ORF">G8M31_004170</name>
    <name evidence="7" type="ORF">G8M37_003993</name>
    <name evidence="15" type="ORF">G8M57_001520</name>
    <name evidence="6" type="ORF">G8M97_004069</name>
    <name evidence="14" type="ORF">G8N07_004071</name>
    <name evidence="12" type="ORF">G9A18_001518</name>
    <name evidence="9" type="ORF">G9A56_004225</name>
    <name evidence="11" type="ORF">G9A62_004312</name>
    <name evidence="23" type="ORF">G9A68_004458</name>
    <name evidence="22" type="ORF">G9A80_003064</name>
    <name evidence="28" type="ORF">G9A82_004329</name>
    <name evidence="5" type="ORF">G9B95_004174</name>
    <name evidence="10" type="ORF">G9E14_003945</name>
    <name evidence="20" type="ORF">G9E21_002152</name>
    <name evidence="29" type="ORF">G9E28_004606</name>
    <name evidence="27" type="ORF">G9E31_004316</name>
    <name evidence="24" type="ORF">G9F20_004136</name>
    <name evidence="30" type="ORF">GNB11_004202</name>
    <name evidence="3" type="ORF">GNC32_004204</name>
    <name evidence="2" type="ORF">GNC49_004097</name>
    <name evidence="4" type="ORF">GNC74_004342</name>
    <name evidence="1" type="ORF">GNC76_004181</name>
</gene>
<reference evidence="4" key="1">
    <citation type="journal article" date="2018" name="Genome Biol.">
        <title>SKESA: strategic k-mer extension for scrupulous assemblies.</title>
        <authorList>
            <person name="Souvorov A."/>
            <person name="Agarwala R."/>
            <person name="Lipman D.J."/>
        </authorList>
    </citation>
    <scope>NUCLEOTIDE SEQUENCE</scope>
    <source>
        <strain evidence="4">BCW_2078</strain>
        <strain evidence="11">CFIAFB20130179</strain>
        <strain evidence="28">CFIAFB20130184</strain>
        <strain evidence="10">CFIAFB20130192</strain>
        <strain evidence="21">CFIAFB20130208</strain>
        <strain evidence="29">CFIAFB20130215</strain>
        <strain evidence="22">CFIAFB20130218</strain>
        <strain evidence="27">CFIAFB20140146</strain>
        <strain evidence="20">CFIAFB20140155</strain>
        <strain evidence="23">CFIAFB20140158</strain>
        <strain evidence="15">MA.1002/04</strain>
        <strain evidence="7">MA.BD-PM-2007-03-009617</strain>
        <strain evidence="18">MA.CIT_ST106</strain>
        <strain evidence="16">MA.H103540744</strain>
        <strain evidence="24">MA.JE_S09-000594</strain>
        <strain evidence="5">MA.JE_S09-000734</strain>
        <strain evidence="9">MA.JE_S09-000736</strain>
        <strain evidence="26">MA.JE_S09-000788</strain>
        <strain evidence="12">MA.JE_S09-000789</strain>
        <strain evidence="13">MA.JE_S09-001004</strain>
        <strain evidence="25">MA.JE_S09-001175</strain>
        <strain evidence="6">MA.JE_S09-001176</strain>
        <strain evidence="8">MA.JE_S09-001370</strain>
        <strain evidence="19">MA.JE_S09-001371</strain>
        <strain evidence="14">MA.JE_S09-001704</strain>
        <strain evidence="17">MA.JE_S09-001746</strain>
        <strain evidence="30">N27256</strain>
        <strain evidence="2">N32770</strain>
        <strain evidence="1">SAL3293</strain>
        <strain evidence="3">SAL3294</strain>
    </source>
</reference>
<evidence type="ECO:0000313" key="24">
    <source>
        <dbReference type="EMBL" id="HAF5781880.1"/>
    </source>
</evidence>
<organism evidence="4">
    <name type="scientific">Salmonella enterica</name>
    <name type="common">Salmonella choleraesuis</name>
    <dbReference type="NCBI Taxonomy" id="28901"/>
    <lineage>
        <taxon>Bacteria</taxon>
        <taxon>Pseudomonadati</taxon>
        <taxon>Pseudomonadota</taxon>
        <taxon>Gammaproteobacteria</taxon>
        <taxon>Enterobacterales</taxon>
        <taxon>Enterobacteriaceae</taxon>
        <taxon>Salmonella</taxon>
    </lineage>
</organism>
<dbReference type="EMBL" id="DAAUNJ010000011">
    <property type="protein sequence ID" value="HAF2273732.1"/>
    <property type="molecule type" value="Genomic_DNA"/>
</dbReference>
<dbReference type="EMBL" id="DAAVOA010000020">
    <property type="protein sequence ID" value="HAF5585030.1"/>
    <property type="molecule type" value="Genomic_DNA"/>
</dbReference>
<evidence type="ECO:0000313" key="6">
    <source>
        <dbReference type="EMBL" id="HAF2273732.1"/>
    </source>
</evidence>
<evidence type="ECO:0000313" key="21">
    <source>
        <dbReference type="EMBL" id="HAF5553446.1"/>
    </source>
</evidence>
<dbReference type="EMBL" id="DAAVZQ010000019">
    <property type="protein sequence ID" value="HAF7016198.1"/>
    <property type="molecule type" value="Genomic_DNA"/>
</dbReference>
<evidence type="ECO:0000313" key="30">
    <source>
        <dbReference type="EMBL" id="HAF8071521.1"/>
    </source>
</evidence>
<evidence type="ECO:0000313" key="12">
    <source>
        <dbReference type="EMBL" id="HAF3887422.1"/>
    </source>
</evidence>
<evidence type="ECO:0000313" key="7">
    <source>
        <dbReference type="EMBL" id="HAF2751919.1"/>
    </source>
</evidence>
<dbReference type="EMBL" id="DAAVTY010000011">
    <property type="protein sequence ID" value="HAF5781880.1"/>
    <property type="molecule type" value="Genomic_DNA"/>
</dbReference>
<dbReference type="EMBL" id="DAAVFO010000003">
    <property type="protein sequence ID" value="HAF4459112.1"/>
    <property type="molecule type" value="Genomic_DNA"/>
</dbReference>
<dbReference type="EMBL" id="DAAVKO010000010">
    <property type="protein sequence ID" value="HAF5209607.1"/>
    <property type="molecule type" value="Genomic_DNA"/>
</dbReference>
<evidence type="ECO:0000313" key="9">
    <source>
        <dbReference type="EMBL" id="HAF3501186.1"/>
    </source>
</evidence>
<protein>
    <submittedName>
        <fullName evidence="4">Uncharacterized protein</fullName>
    </submittedName>
</protein>
<dbReference type="EMBL" id="DAARCA010000038">
    <property type="protein sequence ID" value="HAE1809049.1"/>
    <property type="molecule type" value="Genomic_DNA"/>
</dbReference>
<dbReference type="EMBL" id="DAAUYV010000003">
    <property type="protein sequence ID" value="HAF3887422.1"/>
    <property type="molecule type" value="Genomic_DNA"/>
</dbReference>
<dbReference type="EMBL" id="DAASWC010000027">
    <property type="protein sequence ID" value="HAE7272644.1"/>
    <property type="molecule type" value="Genomic_DNA"/>
</dbReference>
<sequence>MAGRALRAVLGCCFFYFYESGSGTNEHYPWGNNIPILNNELYFYFLWLLDGVR</sequence>
<evidence type="ECO:0000313" key="4">
    <source>
        <dbReference type="EMBL" id="HAE7272644.1"/>
    </source>
</evidence>
<evidence type="ECO:0000313" key="18">
    <source>
        <dbReference type="EMBL" id="HAF4816335.1"/>
    </source>
</evidence>
<dbReference type="EMBL" id="DAAVBF010000024">
    <property type="protein sequence ID" value="HAF3728790.1"/>
    <property type="molecule type" value="Genomic_DNA"/>
</dbReference>
<dbReference type="EMBL" id="DAAVFP010000011">
    <property type="protein sequence ID" value="HAF4466015.1"/>
    <property type="molecule type" value="Genomic_DNA"/>
</dbReference>
<dbReference type="EMBL" id="DAAVZU010000024">
    <property type="protein sequence ID" value="HAF7006539.1"/>
    <property type="molecule type" value="Genomic_DNA"/>
</dbReference>
<reference evidence="4" key="2">
    <citation type="submission" date="2018-07" db="EMBL/GenBank/DDBJ databases">
        <authorList>
            <consortium name="NCBI Pathogen Detection Project"/>
        </authorList>
    </citation>
    <scope>NUCLEOTIDE SEQUENCE</scope>
    <source>
        <strain evidence="4">BCW_2078</strain>
        <strain evidence="11">CFIAFB20130179</strain>
        <strain evidence="28">CFIAFB20130184</strain>
        <strain evidence="10">CFIAFB20130192</strain>
        <strain evidence="21">CFIAFB20130208</strain>
        <strain evidence="29">CFIAFB20130215</strain>
        <strain evidence="22">CFIAFB20130218</strain>
        <strain evidence="27">CFIAFB20140146</strain>
        <strain evidence="20">CFIAFB20140155</strain>
        <strain evidence="23">CFIAFB20140158</strain>
        <strain evidence="15">MA.1002/04</strain>
        <strain evidence="7">MA.BD-PM-2007-03-009617</strain>
        <strain evidence="18">MA.CIT_ST106</strain>
        <strain evidence="16">MA.H103540744</strain>
        <strain evidence="24">MA.JE_S09-000594</strain>
        <strain evidence="5">MA.JE_S09-000734</strain>
        <strain evidence="9">MA.JE_S09-000736</strain>
        <strain evidence="26">MA.JE_S09-000788</strain>
        <strain evidence="12">MA.JE_S09-000789</strain>
        <strain evidence="13">MA.JE_S09-001004</strain>
        <strain evidence="25">MA.JE_S09-001175</strain>
        <strain evidence="6">MA.JE_S09-001176</strain>
        <strain evidence="8">MA.JE_S09-001370</strain>
        <strain evidence="19">MA.JE_S09-001371</strain>
        <strain evidence="14">MA.JE_S09-001704</strain>
        <strain evidence="17">MA.JE_S09-001746</strain>
        <strain evidence="30">N27256</strain>
        <strain evidence="2">N32770</strain>
        <strain evidence="1">SAL3293</strain>
        <strain evidence="3">SAL3294</strain>
    </source>
</reference>
<evidence type="ECO:0000313" key="26">
    <source>
        <dbReference type="EMBL" id="HAF6589545.1"/>
    </source>
</evidence>
<evidence type="ECO:0000313" key="22">
    <source>
        <dbReference type="EMBL" id="HAF5556567.1"/>
    </source>
</evidence>
<evidence type="ECO:0000313" key="13">
    <source>
        <dbReference type="EMBL" id="HAF3903262.1"/>
    </source>
</evidence>
<evidence type="ECO:0000313" key="14">
    <source>
        <dbReference type="EMBL" id="HAF4209156.1"/>
    </source>
</evidence>
<dbReference type="EMBL" id="DAAVCN010000010">
    <property type="protein sequence ID" value="HAF4209156.1"/>
    <property type="molecule type" value="Genomic_DNA"/>
</dbReference>
<dbReference type="EMBL" id="DAAVNU010000008">
    <property type="protein sequence ID" value="HAF5556567.1"/>
    <property type="molecule type" value="Genomic_DNA"/>
</dbReference>
<dbReference type="EMBL" id="DAAVNN010000008">
    <property type="protein sequence ID" value="HAF5523252.1"/>
    <property type="molecule type" value="Genomic_DNA"/>
</dbReference>
<dbReference type="EMBL" id="DAAVTA010000002">
    <property type="protein sequence ID" value="HAF5904130.1"/>
    <property type="molecule type" value="Genomic_DNA"/>
</dbReference>
<evidence type="ECO:0000313" key="8">
    <source>
        <dbReference type="EMBL" id="HAF3124176.1"/>
    </source>
</evidence>
<evidence type="ECO:0000313" key="10">
    <source>
        <dbReference type="EMBL" id="HAF3723969.1"/>
    </source>
</evidence>
<dbReference type="EMBL" id="DAAVBH010000030">
    <property type="protein sequence ID" value="HAF3723969.1"/>
    <property type="molecule type" value="Genomic_DNA"/>
</dbReference>
<evidence type="ECO:0000313" key="11">
    <source>
        <dbReference type="EMBL" id="HAF3728790.1"/>
    </source>
</evidence>
<evidence type="ECO:0000313" key="27">
    <source>
        <dbReference type="EMBL" id="HAF6941256.1"/>
    </source>
</evidence>
<dbReference type="EMBL" id="DAARLZ010000034">
    <property type="protein sequence ID" value="HAE2978127.1"/>
    <property type="molecule type" value="Genomic_DNA"/>
</dbReference>
<dbReference type="EMBL" id="DAAULR010000011">
    <property type="protein sequence ID" value="HAF2751919.1"/>
    <property type="molecule type" value="Genomic_DNA"/>
</dbReference>
<evidence type="ECO:0000313" key="1">
    <source>
        <dbReference type="EMBL" id="HAE1809049.1"/>
    </source>
</evidence>
<evidence type="ECO:0000313" key="16">
    <source>
        <dbReference type="EMBL" id="HAF4466015.1"/>
    </source>
</evidence>
<evidence type="ECO:0000313" key="17">
    <source>
        <dbReference type="EMBL" id="HAF4470465.1"/>
    </source>
</evidence>
<proteinExistence type="predicted"/>
<dbReference type="EMBL" id="DAAVZT010000017">
    <property type="protein sequence ID" value="HAF6941256.1"/>
    <property type="molecule type" value="Genomic_DNA"/>
</dbReference>
<evidence type="ECO:0000313" key="20">
    <source>
        <dbReference type="EMBL" id="HAF5523252.1"/>
    </source>
</evidence>
<dbReference type="EMBL" id="DAAVXS010000009">
    <property type="protein sequence ID" value="HAF6589545.1"/>
    <property type="molecule type" value="Genomic_DNA"/>
</dbReference>
<evidence type="ECO:0000313" key="29">
    <source>
        <dbReference type="EMBL" id="HAF7016198.1"/>
    </source>
</evidence>
<dbReference type="EMBL" id="DAAVNT010000048">
    <property type="protein sequence ID" value="HAF5553446.1"/>
    <property type="molecule type" value="Genomic_DNA"/>
</dbReference>
<dbReference type="EMBL" id="DAAUZK010000010">
    <property type="protein sequence ID" value="HAF3903262.1"/>
    <property type="molecule type" value="Genomic_DNA"/>
</dbReference>
<evidence type="ECO:0000313" key="2">
    <source>
        <dbReference type="EMBL" id="HAE2978127.1"/>
    </source>
</evidence>
<evidence type="ECO:0000313" key="28">
    <source>
        <dbReference type="EMBL" id="HAF7006539.1"/>
    </source>
</evidence>
<evidence type="ECO:0000313" key="5">
    <source>
        <dbReference type="EMBL" id="HAF2125544.1"/>
    </source>
</evidence>
<dbReference type="EMBL" id="DAAUWN010000009">
    <property type="protein sequence ID" value="HAF3501186.1"/>
    <property type="molecule type" value="Genomic_DNA"/>
</dbReference>
<dbReference type="AlphaFoldDB" id="A0A735YEI0"/>
<evidence type="ECO:0000313" key="3">
    <source>
        <dbReference type="EMBL" id="HAE7092503.1"/>
    </source>
</evidence>
<dbReference type="EMBL" id="DAAWIV010000033">
    <property type="protein sequence ID" value="HAF8071521.1"/>
    <property type="molecule type" value="Genomic_DNA"/>
</dbReference>